<gene>
    <name evidence="2" type="ORF">BLM47_09035</name>
</gene>
<dbReference type="AlphaFoldDB" id="A0A2A6DZA4"/>
<dbReference type="InterPro" id="IPR025416">
    <property type="entry name" value="YqzM"/>
</dbReference>
<accession>A0A2A6DZA4</accession>
<name>A0A2A6DZA4_9BACL</name>
<keyword evidence="1" id="KW-0812">Transmembrane</keyword>
<dbReference type="Proteomes" id="UP000243688">
    <property type="component" value="Unassembled WGS sequence"/>
</dbReference>
<keyword evidence="1" id="KW-0472">Membrane</keyword>
<evidence type="ECO:0000313" key="2">
    <source>
        <dbReference type="EMBL" id="PDO10065.1"/>
    </source>
</evidence>
<dbReference type="EMBL" id="MOXJ01000020">
    <property type="protein sequence ID" value="PDO10065.1"/>
    <property type="molecule type" value="Genomic_DNA"/>
</dbReference>
<comment type="caution">
    <text evidence="2">The sequence shown here is derived from an EMBL/GenBank/DDBJ whole genome shotgun (WGS) entry which is preliminary data.</text>
</comment>
<keyword evidence="1" id="KW-1133">Transmembrane helix</keyword>
<reference evidence="2 3" key="1">
    <citation type="submission" date="2016-12" db="EMBL/GenBank/DDBJ databases">
        <title>Candidatus Reconcilibacillus cellulovorans genome.</title>
        <authorList>
            <person name="Kolinko S."/>
            <person name="Wu Y.-W."/>
            <person name="Tachea F."/>
            <person name="Denzel E."/>
            <person name="Hiras J."/>
            <person name="Baecker N."/>
            <person name="Chan L.J."/>
            <person name="Eichorst S.A."/>
            <person name="Frey D."/>
            <person name="Adams P.D."/>
            <person name="Pray T."/>
            <person name="Tanjore D."/>
            <person name="Petzold C.J."/>
            <person name="Gladden J.M."/>
            <person name="Simmons B.A."/>
            <person name="Singer S.W."/>
        </authorList>
    </citation>
    <scope>NUCLEOTIDE SEQUENCE [LARGE SCALE GENOMIC DNA]</scope>
    <source>
        <strain evidence="2">JTherm</strain>
    </source>
</reference>
<evidence type="ECO:0000313" key="3">
    <source>
        <dbReference type="Proteomes" id="UP000243688"/>
    </source>
</evidence>
<feature type="transmembrane region" description="Helical" evidence="1">
    <location>
        <begin position="24"/>
        <end position="45"/>
    </location>
</feature>
<protein>
    <recommendedName>
        <fullName evidence="4">YqzM family protein</fullName>
    </recommendedName>
</protein>
<dbReference type="Pfam" id="PF14141">
    <property type="entry name" value="YqzM"/>
    <property type="match status" value="1"/>
</dbReference>
<proteinExistence type="predicted"/>
<organism evidence="2 3">
    <name type="scientific">Candidatus Reconcilbacillus cellulovorans</name>
    <dbReference type="NCBI Taxonomy" id="1906605"/>
    <lineage>
        <taxon>Bacteria</taxon>
        <taxon>Bacillati</taxon>
        <taxon>Bacillota</taxon>
        <taxon>Bacilli</taxon>
        <taxon>Bacillales</taxon>
        <taxon>Paenibacillaceae</taxon>
        <taxon>Candidatus Reconcilbacillus</taxon>
    </lineage>
</organism>
<sequence>MSDTQSYHPEEHVNEEPRNDFVDVATGFAVTFGIFLLIGIVATLIELAMR</sequence>
<evidence type="ECO:0008006" key="4">
    <source>
        <dbReference type="Google" id="ProtNLM"/>
    </source>
</evidence>
<evidence type="ECO:0000256" key="1">
    <source>
        <dbReference type="SAM" id="Phobius"/>
    </source>
</evidence>